<name>A0AB34IH63_PRYPA</name>
<feature type="domain" description="G-patch" evidence="3">
    <location>
        <begin position="114"/>
        <end position="160"/>
    </location>
</feature>
<dbReference type="Gene3D" id="3.40.50.12760">
    <property type="match status" value="1"/>
</dbReference>
<feature type="domain" description="RrmJ-type SAM-dependent 2'-O-MTase" evidence="4">
    <location>
        <begin position="264"/>
        <end position="494"/>
    </location>
</feature>
<dbReference type="InterPro" id="IPR029063">
    <property type="entry name" value="SAM-dependent_MTases_sf"/>
</dbReference>
<keyword evidence="1" id="KW-0949">S-adenosyl-L-methionine</keyword>
<dbReference type="Proteomes" id="UP001515480">
    <property type="component" value="Unassembled WGS sequence"/>
</dbReference>
<feature type="region of interest" description="Disordered" evidence="2">
    <location>
        <begin position="827"/>
        <end position="847"/>
    </location>
</feature>
<feature type="region of interest" description="Disordered" evidence="2">
    <location>
        <begin position="34"/>
        <end position="83"/>
    </location>
</feature>
<dbReference type="GO" id="GO:0004483">
    <property type="term" value="F:methyltransferase cap1 activity"/>
    <property type="evidence" value="ECO:0007669"/>
    <property type="project" value="UniProtKB-UniRule"/>
</dbReference>
<evidence type="ECO:0000313" key="5">
    <source>
        <dbReference type="EMBL" id="KAL1499459.1"/>
    </source>
</evidence>
<dbReference type="AlphaFoldDB" id="A0AB34IH63"/>
<dbReference type="InterPro" id="IPR000467">
    <property type="entry name" value="G_patch_dom"/>
</dbReference>
<keyword evidence="1" id="KW-0539">Nucleus</keyword>
<dbReference type="EMBL" id="JBGBPQ010000025">
    <property type="protein sequence ID" value="KAL1499459.1"/>
    <property type="molecule type" value="Genomic_DNA"/>
</dbReference>
<dbReference type="EC" id="2.1.1.57" evidence="1"/>
<feature type="compositionally biased region" description="Basic and acidic residues" evidence="2">
    <location>
        <begin position="831"/>
        <end position="847"/>
    </location>
</feature>
<reference evidence="5 6" key="1">
    <citation type="journal article" date="2024" name="Science">
        <title>Giant polyketide synthase enzymes in the biosynthesis of giant marine polyether toxins.</title>
        <authorList>
            <person name="Fallon T.R."/>
            <person name="Shende V.V."/>
            <person name="Wierzbicki I.H."/>
            <person name="Pendleton A.L."/>
            <person name="Watervoot N.F."/>
            <person name="Auber R.P."/>
            <person name="Gonzalez D.J."/>
            <person name="Wisecaver J.H."/>
            <person name="Moore B.S."/>
        </authorList>
    </citation>
    <scope>NUCLEOTIDE SEQUENCE [LARGE SCALE GENOMIC DNA]</scope>
    <source>
        <strain evidence="5 6">12B1</strain>
    </source>
</reference>
<dbReference type="GO" id="GO:0006370">
    <property type="term" value="P:7-methylguanosine mRNA capping"/>
    <property type="evidence" value="ECO:0007669"/>
    <property type="project" value="UniProtKB-UniRule"/>
</dbReference>
<dbReference type="PANTHER" id="PTHR16121">
    <property type="entry name" value="CAP-SPECIFIC MRNA (NUCLEOSIDE-2'-O-)-METHYLTRANSFERASE 1-RELATED"/>
    <property type="match status" value="1"/>
</dbReference>
<dbReference type="PROSITE" id="PS50174">
    <property type="entry name" value="G_PATCH"/>
    <property type="match status" value="1"/>
</dbReference>
<dbReference type="SUPFAM" id="SSF53335">
    <property type="entry name" value="S-adenosyl-L-methionine-dependent methyltransferases"/>
    <property type="match status" value="1"/>
</dbReference>
<comment type="subcellular location">
    <subcellularLocation>
        <location evidence="1">Nucleus</location>
    </subcellularLocation>
</comment>
<dbReference type="Pfam" id="PF01728">
    <property type="entry name" value="FtsJ"/>
    <property type="match status" value="1"/>
</dbReference>
<dbReference type="InterPro" id="IPR050851">
    <property type="entry name" value="mRNA_Cap_2O-Ribose_MeTrfase"/>
</dbReference>
<comment type="caution">
    <text evidence="5">The sequence shown here is derived from an EMBL/GenBank/DDBJ whole genome shotgun (WGS) entry which is preliminary data.</text>
</comment>
<evidence type="ECO:0000256" key="1">
    <source>
        <dbReference type="RuleBase" id="RU368012"/>
    </source>
</evidence>
<keyword evidence="1" id="KW-0489">Methyltransferase</keyword>
<dbReference type="GO" id="GO:0005634">
    <property type="term" value="C:nucleus"/>
    <property type="evidence" value="ECO:0007669"/>
    <property type="project" value="UniProtKB-SubCell"/>
</dbReference>
<protein>
    <recommendedName>
        <fullName evidence="1">Cap-specific mRNA (nucleoside-2'-O-)-methyltransferase 1</fullName>
        <ecNumber evidence="1">2.1.1.57</ecNumber>
    </recommendedName>
    <alternativeName>
        <fullName evidence="1">Cap1 2'O-ribose methyltransferase 1</fullName>
    </alternativeName>
</protein>
<dbReference type="GO" id="GO:0032259">
    <property type="term" value="P:methylation"/>
    <property type="evidence" value="ECO:0007669"/>
    <property type="project" value="UniProtKB-KW"/>
</dbReference>
<proteinExistence type="predicted"/>
<accession>A0AB34IH63</accession>
<keyword evidence="1" id="KW-0506">mRNA capping</keyword>
<evidence type="ECO:0000256" key="2">
    <source>
        <dbReference type="SAM" id="MobiDB-lite"/>
    </source>
</evidence>
<organism evidence="5 6">
    <name type="scientific">Prymnesium parvum</name>
    <name type="common">Toxic golden alga</name>
    <dbReference type="NCBI Taxonomy" id="97485"/>
    <lineage>
        <taxon>Eukaryota</taxon>
        <taxon>Haptista</taxon>
        <taxon>Haptophyta</taxon>
        <taxon>Prymnesiophyceae</taxon>
        <taxon>Prymnesiales</taxon>
        <taxon>Prymnesiaceae</taxon>
        <taxon>Prymnesium</taxon>
    </lineage>
</organism>
<evidence type="ECO:0000259" key="4">
    <source>
        <dbReference type="PROSITE" id="PS51613"/>
    </source>
</evidence>
<evidence type="ECO:0000313" key="6">
    <source>
        <dbReference type="Proteomes" id="UP001515480"/>
    </source>
</evidence>
<gene>
    <name evidence="5" type="ORF">AB1Y20_011663</name>
</gene>
<dbReference type="SMART" id="SM00443">
    <property type="entry name" value="G_patch"/>
    <property type="match status" value="1"/>
</dbReference>
<dbReference type="PROSITE" id="PS51613">
    <property type="entry name" value="SAM_MT_RRMJ"/>
    <property type="match status" value="1"/>
</dbReference>
<dbReference type="GO" id="GO:0003676">
    <property type="term" value="F:nucleic acid binding"/>
    <property type="evidence" value="ECO:0007669"/>
    <property type="project" value="UniProtKB-UniRule"/>
</dbReference>
<dbReference type="InterPro" id="IPR025816">
    <property type="entry name" value="RrmJ-type_MeTrfase"/>
</dbReference>
<keyword evidence="1" id="KW-0808">Transferase</keyword>
<evidence type="ECO:0000259" key="3">
    <source>
        <dbReference type="PROSITE" id="PS50174"/>
    </source>
</evidence>
<dbReference type="PANTHER" id="PTHR16121:SF0">
    <property type="entry name" value="CAP-SPECIFIC MRNA (NUCLEOSIDE-2'-O-)-METHYLTRANSFERASE 1"/>
    <property type="match status" value="1"/>
</dbReference>
<keyword evidence="6" id="KW-1185">Reference proteome</keyword>
<comment type="catalytic activity">
    <reaction evidence="1">
        <text>a 5'-end (N(7)-methyl 5'-triphosphoguanosine)-ribonucleoside in mRNA + S-adenosyl-L-methionine = a 5'-end (N(7)-methyl 5'-triphosphoguanosine)-(2'-O-methyl-ribonucleoside) in mRNA + S-adenosyl-L-homocysteine + H(+)</text>
        <dbReference type="Rhea" id="RHEA:67020"/>
        <dbReference type="Rhea" id="RHEA-COMP:17167"/>
        <dbReference type="Rhea" id="RHEA-COMP:17168"/>
        <dbReference type="ChEBI" id="CHEBI:15378"/>
        <dbReference type="ChEBI" id="CHEBI:57856"/>
        <dbReference type="ChEBI" id="CHEBI:59789"/>
        <dbReference type="ChEBI" id="CHEBI:156461"/>
        <dbReference type="ChEBI" id="CHEBI:167609"/>
        <dbReference type="EC" id="2.1.1.57"/>
    </reaction>
</comment>
<sequence length="908" mass="101320">MEPCDEEEEELDGGVLEEVPDFFDELSNEAYRSTTSLSAWMPPGKQAGRVVCVKRPESHASESPSSKRQRTTNPPAPPAKRFVGASSVFGHADPASGADAAPPLQMADLAGAEMDSNAYRMMARMGHVAGKGLGKEQQGIASAILESSHIGKLGLGYKSEALASHTRASGPEPLEESETCVLPAVEWMGSSERSLPDAVTLRKWLHESERVEVLDDETEHCDPEVLRGMLSAKNVLDDIPPSERRRFNDARTRANPFEGIKKEFFINRAALKMAAMDAAFEGLFSFADAQHCWREAVEAARADDPGTARCRLAPGLLYFGDVAAGPGGFSEYILWRRGASAKGFGFTLRGDHDFTTQRFHYRAPPELFHPYYGPANDGDLYNSANVREFREVVRRSTGGAMLHVLMGDGGFDVSGCENIQEVMNKQLLLQQAAAALCTLREGGHFVVKAFDLFTPFSAGLLYLLHLVFENVCIYKPAQSRPANSERYLVCRAMRASGLPLGEHLLEVNDRLNVLKPLWPRDAKGHCGLDVQRLVPHDEMQSEAFLTYLRESNNRIGALQAKALRRLVAYMHEQGSRVCDQSATRDECLFAWALPLEPPPRPIDYSTIDDFFRYEVDKSPSGKLFDELQSSRSNEDTLVEVDLQDCSTIRHDKARLAHRVGDWLVAEACTDQRPRLVMGADFGNARGVAYVWDEYTKEWQHLPNVQLPRATLLWAEIVTEQFAGSRRFCDGVHALDAAVLAGDDIRHQPYQERHRRLQFLVDALSRDEAISKQTMTGPSLVRLKKVYALNEVPKVLEEARARKDRRAEAQWHLRGLLFFPGEGEGRIPPGPRAEDWDGPHTSKSRKGEEYWVHKHTRQSVWSKKTPASFKNCMKNLLRWCIGVSPMDEDKLVRLIMAAVVAAGLKKPSA</sequence>
<dbReference type="InterPro" id="IPR002877">
    <property type="entry name" value="RNA_MeTrfase_FtsJ_dom"/>
</dbReference>
<dbReference type="Pfam" id="PF01585">
    <property type="entry name" value="G-patch"/>
    <property type="match status" value="1"/>
</dbReference>
<dbReference type="GO" id="GO:0016556">
    <property type="term" value="P:mRNA modification"/>
    <property type="evidence" value="ECO:0007669"/>
    <property type="project" value="UniProtKB-UniRule"/>
</dbReference>
<dbReference type="GO" id="GO:0005737">
    <property type="term" value="C:cytoplasm"/>
    <property type="evidence" value="ECO:0007669"/>
    <property type="project" value="TreeGrafter"/>
</dbReference>
<comment type="function">
    <text evidence="1">S-adenosyl-L-methionine-dependent methyltransferase that mediates RNA cap1 2'-O-ribose methylation to the 5'-cap structure of RNAs. Methylates the ribose of the first nucleotide of a m(7)GpppG-capped mRNA to produce m(7)GpppNmp (cap1).</text>
</comment>
<keyword evidence="1" id="KW-0507">mRNA processing</keyword>